<evidence type="ECO:0000256" key="4">
    <source>
        <dbReference type="RuleBase" id="RU003330"/>
    </source>
</evidence>
<evidence type="ECO:0000256" key="3">
    <source>
        <dbReference type="ARBA" id="ARBA00022777"/>
    </source>
</evidence>
<reference evidence="6" key="1">
    <citation type="submission" date="2023-03" db="EMBL/GenBank/DDBJ databases">
        <authorList>
            <person name="Steffen K."/>
            <person name="Cardenas P."/>
        </authorList>
    </citation>
    <scope>NUCLEOTIDE SEQUENCE</scope>
</reference>
<dbReference type="GO" id="GO:0004017">
    <property type="term" value="F:AMP kinase activity"/>
    <property type="evidence" value="ECO:0007669"/>
    <property type="project" value="InterPro"/>
</dbReference>
<dbReference type="PANTHER" id="PTHR23359">
    <property type="entry name" value="NUCLEOTIDE KINASE"/>
    <property type="match status" value="1"/>
</dbReference>
<dbReference type="NCBIfam" id="NF001381">
    <property type="entry name" value="PRK00279.1-3"/>
    <property type="match status" value="1"/>
</dbReference>
<sequence length="207" mass="22416">MLGPPGAGKGTQAARIADELGVTRAASGDLFRENLRNETELGLLAKSYMDRGDLVPDNVTIRLVMSWISAPQQGDGFVLDGFPRTLPQAEALDSALEPGGIDRVLYVNVAEDELVKRLAGRFICRGCQAPYHAIASPPKEEGKCDDCGGELYQRDDDKAEVVKNRLDVYFEETEPLVGHYSRSGVLREINGEGTVDAVGALLVEALR</sequence>
<dbReference type="NCBIfam" id="NF011100">
    <property type="entry name" value="PRK14527.1"/>
    <property type="match status" value="1"/>
</dbReference>
<dbReference type="NCBIfam" id="TIGR01351">
    <property type="entry name" value="adk"/>
    <property type="match status" value="1"/>
</dbReference>
<evidence type="ECO:0000313" key="7">
    <source>
        <dbReference type="Proteomes" id="UP001174909"/>
    </source>
</evidence>
<dbReference type="SUPFAM" id="SSF52540">
    <property type="entry name" value="P-loop containing nucleoside triphosphate hydrolases"/>
    <property type="match status" value="1"/>
</dbReference>
<dbReference type="Pfam" id="PF00406">
    <property type="entry name" value="ADK"/>
    <property type="match status" value="1"/>
</dbReference>
<protein>
    <submittedName>
        <fullName evidence="6">Adenylate kinase</fullName>
    </submittedName>
</protein>
<dbReference type="InterPro" id="IPR033690">
    <property type="entry name" value="Adenylat_kinase_CS"/>
</dbReference>
<evidence type="ECO:0000259" key="5">
    <source>
        <dbReference type="Pfam" id="PF05191"/>
    </source>
</evidence>
<dbReference type="HAMAP" id="MF_00235">
    <property type="entry name" value="Adenylate_kinase_Adk"/>
    <property type="match status" value="1"/>
</dbReference>
<dbReference type="AlphaFoldDB" id="A0AA35QRZ3"/>
<dbReference type="Gene3D" id="3.40.50.300">
    <property type="entry name" value="P-loop containing nucleotide triphosphate hydrolases"/>
    <property type="match status" value="1"/>
</dbReference>
<dbReference type="FunFam" id="3.40.50.300:FF:000106">
    <property type="entry name" value="Adenylate kinase mitochondrial"/>
    <property type="match status" value="1"/>
</dbReference>
<dbReference type="Pfam" id="PF05191">
    <property type="entry name" value="ADK_lid"/>
    <property type="match status" value="1"/>
</dbReference>
<comment type="caution">
    <text evidence="6">The sequence shown here is derived from an EMBL/GenBank/DDBJ whole genome shotgun (WGS) entry which is preliminary data.</text>
</comment>
<keyword evidence="2" id="KW-0547">Nucleotide-binding</keyword>
<feature type="domain" description="Adenylate kinase active site lid" evidence="5">
    <location>
        <begin position="121"/>
        <end position="156"/>
    </location>
</feature>
<proteinExistence type="inferred from homology"/>
<dbReference type="InterPro" id="IPR006259">
    <property type="entry name" value="Adenyl_kin_sub"/>
</dbReference>
<dbReference type="Proteomes" id="UP001174909">
    <property type="component" value="Unassembled WGS sequence"/>
</dbReference>
<dbReference type="EMBL" id="CASHTH010000036">
    <property type="protein sequence ID" value="CAI7989706.1"/>
    <property type="molecule type" value="Genomic_DNA"/>
</dbReference>
<dbReference type="PROSITE" id="PS00113">
    <property type="entry name" value="ADENYLATE_KINASE"/>
    <property type="match status" value="1"/>
</dbReference>
<keyword evidence="3 4" id="KW-0418">Kinase</keyword>
<dbReference type="CDD" id="cd01428">
    <property type="entry name" value="ADK"/>
    <property type="match status" value="1"/>
</dbReference>
<dbReference type="GO" id="GO:0005524">
    <property type="term" value="F:ATP binding"/>
    <property type="evidence" value="ECO:0007669"/>
    <property type="project" value="InterPro"/>
</dbReference>
<dbReference type="InterPro" id="IPR000850">
    <property type="entry name" value="Adenylat/UMP-CMP_kin"/>
</dbReference>
<dbReference type="NCBIfam" id="NF001380">
    <property type="entry name" value="PRK00279.1-2"/>
    <property type="match status" value="1"/>
</dbReference>
<evidence type="ECO:0000256" key="1">
    <source>
        <dbReference type="ARBA" id="ARBA00022679"/>
    </source>
</evidence>
<evidence type="ECO:0000313" key="6">
    <source>
        <dbReference type="EMBL" id="CAI7989706.1"/>
    </source>
</evidence>
<name>A0AA35QRZ3_GEOBA</name>
<keyword evidence="7" id="KW-1185">Reference proteome</keyword>
<evidence type="ECO:0000256" key="2">
    <source>
        <dbReference type="ARBA" id="ARBA00022741"/>
    </source>
</evidence>
<dbReference type="InterPro" id="IPR007862">
    <property type="entry name" value="Adenylate_kinase_lid-dom"/>
</dbReference>
<gene>
    <name evidence="6" type="ORF">GBAR_LOCUS295</name>
</gene>
<accession>A0AA35QRZ3</accession>
<dbReference type="PRINTS" id="PR00094">
    <property type="entry name" value="ADENYLTKNASE"/>
</dbReference>
<dbReference type="InterPro" id="IPR027417">
    <property type="entry name" value="P-loop_NTPase"/>
</dbReference>
<organism evidence="6 7">
    <name type="scientific">Geodia barretti</name>
    <name type="common">Barrett's horny sponge</name>
    <dbReference type="NCBI Taxonomy" id="519541"/>
    <lineage>
        <taxon>Eukaryota</taxon>
        <taxon>Metazoa</taxon>
        <taxon>Porifera</taxon>
        <taxon>Demospongiae</taxon>
        <taxon>Heteroscleromorpha</taxon>
        <taxon>Tetractinellida</taxon>
        <taxon>Astrophorina</taxon>
        <taxon>Geodiidae</taxon>
        <taxon>Geodia</taxon>
    </lineage>
</organism>
<keyword evidence="1 4" id="KW-0808">Transferase</keyword>
<comment type="similarity">
    <text evidence="4">Belongs to the adenylate kinase family.</text>
</comment>